<reference evidence="2" key="2">
    <citation type="submission" date="2023-04" db="EMBL/GenBank/DDBJ databases">
        <authorList>
            <person name="Bruccoleri R.E."/>
            <person name="Oakeley E.J."/>
            <person name="Faust A.-M."/>
            <person name="Dessus-Babus S."/>
            <person name="Altorfer M."/>
            <person name="Burckhardt D."/>
            <person name="Oertli M."/>
            <person name="Naumann U."/>
            <person name="Petersen F."/>
            <person name="Wong J."/>
        </authorList>
    </citation>
    <scope>NUCLEOTIDE SEQUENCE</scope>
    <source>
        <strain evidence="2">GSM-AAB239-AS_SAM_17_03QT</strain>
        <tissue evidence="2">Leaf</tissue>
    </source>
</reference>
<accession>A0AAX6ECF4</accession>
<name>A0AAX6ECF4_IRIPA</name>
<evidence type="ECO:0000313" key="3">
    <source>
        <dbReference type="Proteomes" id="UP001140949"/>
    </source>
</evidence>
<protein>
    <submittedName>
        <fullName evidence="2">Uncharacterized protein</fullName>
    </submittedName>
</protein>
<reference evidence="2" key="1">
    <citation type="journal article" date="2023" name="GigaByte">
        <title>Genome assembly of the bearded iris, Iris pallida Lam.</title>
        <authorList>
            <person name="Bruccoleri R.E."/>
            <person name="Oakeley E.J."/>
            <person name="Faust A.M.E."/>
            <person name="Altorfer M."/>
            <person name="Dessus-Babus S."/>
            <person name="Burckhardt D."/>
            <person name="Oertli M."/>
            <person name="Naumann U."/>
            <person name="Petersen F."/>
            <person name="Wong J."/>
        </authorList>
    </citation>
    <scope>NUCLEOTIDE SEQUENCE</scope>
    <source>
        <strain evidence="2">GSM-AAB239-AS_SAM_17_03QT</strain>
    </source>
</reference>
<dbReference type="EMBL" id="JANAVB010037620">
    <property type="protein sequence ID" value="KAJ6801748.1"/>
    <property type="molecule type" value="Genomic_DNA"/>
</dbReference>
<evidence type="ECO:0000256" key="1">
    <source>
        <dbReference type="SAM" id="MobiDB-lite"/>
    </source>
</evidence>
<dbReference type="Proteomes" id="UP001140949">
    <property type="component" value="Unassembled WGS sequence"/>
</dbReference>
<sequence>MSHFAKIEPPPVSLAVVVTASPGWKNLETIRSAVRHRLTDRSAPPLDSTVFELCAAVSSDALAPRSPCRLLGRRAAPSSSERPSRGSSRRPGPQLLLAGEPRVRPPERTRHCQDQPTDSRLSRPPPTTVPPPSIETEIGAVPRQISLLPPRATMSGGQGHQYWSQGLLRSRTARARLKSRRPDRSPSVIPPKLVVSALHTGALAASCLGEPSS</sequence>
<proteinExistence type="predicted"/>
<organism evidence="2 3">
    <name type="scientific">Iris pallida</name>
    <name type="common">Sweet iris</name>
    <dbReference type="NCBI Taxonomy" id="29817"/>
    <lineage>
        <taxon>Eukaryota</taxon>
        <taxon>Viridiplantae</taxon>
        <taxon>Streptophyta</taxon>
        <taxon>Embryophyta</taxon>
        <taxon>Tracheophyta</taxon>
        <taxon>Spermatophyta</taxon>
        <taxon>Magnoliopsida</taxon>
        <taxon>Liliopsida</taxon>
        <taxon>Asparagales</taxon>
        <taxon>Iridaceae</taxon>
        <taxon>Iridoideae</taxon>
        <taxon>Irideae</taxon>
        <taxon>Iris</taxon>
    </lineage>
</organism>
<gene>
    <name evidence="2" type="ORF">M6B38_195900</name>
</gene>
<comment type="caution">
    <text evidence="2">The sequence shown here is derived from an EMBL/GenBank/DDBJ whole genome shotgun (WGS) entry which is preliminary data.</text>
</comment>
<feature type="compositionally biased region" description="Pro residues" evidence="1">
    <location>
        <begin position="123"/>
        <end position="133"/>
    </location>
</feature>
<feature type="compositionally biased region" description="Basic and acidic residues" evidence="1">
    <location>
        <begin position="101"/>
        <end position="113"/>
    </location>
</feature>
<feature type="compositionally biased region" description="Low complexity" evidence="1">
    <location>
        <begin position="73"/>
        <end position="93"/>
    </location>
</feature>
<dbReference type="AlphaFoldDB" id="A0AAX6ECF4"/>
<keyword evidence="3" id="KW-1185">Reference proteome</keyword>
<evidence type="ECO:0000313" key="2">
    <source>
        <dbReference type="EMBL" id="KAJ6801748.1"/>
    </source>
</evidence>
<feature type="region of interest" description="Disordered" evidence="1">
    <location>
        <begin position="68"/>
        <end position="136"/>
    </location>
</feature>